<evidence type="ECO:0000313" key="3">
    <source>
        <dbReference type="Proteomes" id="UP000271098"/>
    </source>
</evidence>
<reference evidence="2 3" key="2">
    <citation type="submission" date="2018-11" db="EMBL/GenBank/DDBJ databases">
        <authorList>
            <consortium name="Pathogen Informatics"/>
        </authorList>
    </citation>
    <scope>NUCLEOTIDE SEQUENCE [LARGE SCALE GENOMIC DNA]</scope>
</reference>
<proteinExistence type="predicted"/>
<evidence type="ECO:0000313" key="4">
    <source>
        <dbReference type="WBParaSite" id="GPUH_0000295501-mRNA-1"/>
    </source>
</evidence>
<sequence length="228" mass="27408">MVIEIAKDDLMPPQRRRSDATAPMEPSLRRMRWGSLKSRSYDHAGDRRPPRYRMVPTESNHYASMDRREHSLPSRPSDYVGAPFRRVLVGDYGPPPVPSRSDYGTRGGAAAAAAPEEPYEMYPNERHYYGYSRDHRSREAAVDRDRRDYYVDERDLPDRDRREFYEPDIPRDIRERDMRSYRESREPRDYREVRETARYSRELSAGSRREREYMEERDDQRMRDYRLA</sequence>
<keyword evidence="3" id="KW-1185">Reference proteome</keyword>
<feature type="region of interest" description="Disordered" evidence="1">
    <location>
        <begin position="152"/>
        <end position="228"/>
    </location>
</feature>
<dbReference type="WBParaSite" id="GPUH_0000295501-mRNA-1">
    <property type="protein sequence ID" value="GPUH_0000295501-mRNA-1"/>
    <property type="gene ID" value="GPUH_0000295501"/>
</dbReference>
<reference evidence="4" key="1">
    <citation type="submission" date="2016-06" db="UniProtKB">
        <authorList>
            <consortium name="WormBaseParasite"/>
        </authorList>
    </citation>
    <scope>IDENTIFICATION</scope>
</reference>
<accession>A0A183D2K9</accession>
<name>A0A183D2K9_9BILA</name>
<evidence type="ECO:0000313" key="2">
    <source>
        <dbReference type="EMBL" id="VDK37127.1"/>
    </source>
</evidence>
<organism evidence="4">
    <name type="scientific">Gongylonema pulchrum</name>
    <dbReference type="NCBI Taxonomy" id="637853"/>
    <lineage>
        <taxon>Eukaryota</taxon>
        <taxon>Metazoa</taxon>
        <taxon>Ecdysozoa</taxon>
        <taxon>Nematoda</taxon>
        <taxon>Chromadorea</taxon>
        <taxon>Rhabditida</taxon>
        <taxon>Spirurina</taxon>
        <taxon>Spiruromorpha</taxon>
        <taxon>Spiruroidea</taxon>
        <taxon>Gongylonematidae</taxon>
        <taxon>Gongylonema</taxon>
    </lineage>
</organism>
<evidence type="ECO:0000256" key="1">
    <source>
        <dbReference type="SAM" id="MobiDB-lite"/>
    </source>
</evidence>
<dbReference type="AlphaFoldDB" id="A0A183D2K9"/>
<dbReference type="EMBL" id="UYRT01004731">
    <property type="protein sequence ID" value="VDK37127.1"/>
    <property type="molecule type" value="Genomic_DNA"/>
</dbReference>
<feature type="compositionally biased region" description="Basic and acidic residues" evidence="1">
    <location>
        <begin position="1"/>
        <end position="10"/>
    </location>
</feature>
<feature type="region of interest" description="Disordered" evidence="1">
    <location>
        <begin position="96"/>
        <end position="115"/>
    </location>
</feature>
<feature type="region of interest" description="Disordered" evidence="1">
    <location>
        <begin position="1"/>
        <end position="80"/>
    </location>
</feature>
<dbReference type="Proteomes" id="UP000271098">
    <property type="component" value="Unassembled WGS sequence"/>
</dbReference>
<dbReference type="OrthoDB" id="4158657at2759"/>
<gene>
    <name evidence="2" type="ORF">GPUH_LOCUS2951</name>
</gene>
<feature type="compositionally biased region" description="Basic and acidic residues" evidence="1">
    <location>
        <begin position="39"/>
        <end position="49"/>
    </location>
</feature>
<protein>
    <submittedName>
        <fullName evidence="4">RBM1CTR domain-containing protein</fullName>
    </submittedName>
</protein>